<accession>A0A1Q8CAF7</accession>
<protein>
    <recommendedName>
        <fullName evidence="1">DUF5753 domain-containing protein</fullName>
    </recommendedName>
</protein>
<evidence type="ECO:0000313" key="2">
    <source>
        <dbReference type="EMBL" id="OLF11326.1"/>
    </source>
</evidence>
<dbReference type="EMBL" id="MSIE01000068">
    <property type="protein sequence ID" value="OLF11326.1"/>
    <property type="molecule type" value="Genomic_DNA"/>
</dbReference>
<reference evidence="2 3" key="1">
    <citation type="submission" date="2016-12" db="EMBL/GenBank/DDBJ databases">
        <title>The draft genome sequence of Actinophytocola sp. 11-183.</title>
        <authorList>
            <person name="Wang W."/>
            <person name="Yuan L."/>
        </authorList>
    </citation>
    <scope>NUCLEOTIDE SEQUENCE [LARGE SCALE GENOMIC DNA]</scope>
    <source>
        <strain evidence="2 3">11-183</strain>
    </source>
</reference>
<evidence type="ECO:0000313" key="3">
    <source>
        <dbReference type="Proteomes" id="UP000185596"/>
    </source>
</evidence>
<dbReference type="STRING" id="1912961.BU204_30380"/>
<name>A0A1Q8CAF7_9PSEU</name>
<proteinExistence type="predicted"/>
<dbReference type="InterPro" id="IPR043917">
    <property type="entry name" value="DUF5753"/>
</dbReference>
<dbReference type="AlphaFoldDB" id="A0A1Q8CAF7"/>
<comment type="caution">
    <text evidence="2">The sequence shown here is derived from an EMBL/GenBank/DDBJ whole genome shotgun (WGS) entry which is preliminary data.</text>
</comment>
<gene>
    <name evidence="2" type="ORF">BU204_30380</name>
</gene>
<dbReference type="Proteomes" id="UP000185596">
    <property type="component" value="Unassembled WGS sequence"/>
</dbReference>
<keyword evidence="3" id="KW-1185">Reference proteome</keyword>
<feature type="domain" description="DUF5753" evidence="1">
    <location>
        <begin position="106"/>
        <end position="274"/>
    </location>
</feature>
<evidence type="ECO:0000259" key="1">
    <source>
        <dbReference type="Pfam" id="PF19054"/>
    </source>
</evidence>
<dbReference type="Pfam" id="PF19054">
    <property type="entry name" value="DUF5753"/>
    <property type="match status" value="1"/>
</dbReference>
<organism evidence="2 3">
    <name type="scientific">Actinophytocola xanthii</name>
    <dbReference type="NCBI Taxonomy" id="1912961"/>
    <lineage>
        <taxon>Bacteria</taxon>
        <taxon>Bacillati</taxon>
        <taxon>Actinomycetota</taxon>
        <taxon>Actinomycetes</taxon>
        <taxon>Pseudonocardiales</taxon>
        <taxon>Pseudonocardiaceae</taxon>
    </lineage>
</organism>
<sequence>MIGEGYMKDEPRARDRLIGARIRAIRKEYTTLSLEAASTMAQWAPAKLSRTERGLRRITDQEVATLITSWQLPAKERDRLLEELQIGASSGWWDRPIPGVPHEVGALASYEADANELVSVAITLVPGLLQTYKTAVAALTADGVQAQDMETNWMARLHRQQILTRVDYTAFISETALRTPYGGPDALREQLEHLLAAQDRGVEVRIIPAHQTRVTTLHPFHLMRFANTAPVVHVEMAAGGFYIHDKEVRPYEVVLQRLDQVAFSQSDTRTLLQRQVKGFDHVAQIEQVCGRQPVRGGSA</sequence>